<dbReference type="PANTHER" id="PTHR11138">
    <property type="entry name" value="METHIONYL-TRNA FORMYLTRANSFERASE"/>
    <property type="match status" value="1"/>
</dbReference>
<dbReference type="InterPro" id="IPR011034">
    <property type="entry name" value="Formyl_transferase-like_C_sf"/>
</dbReference>
<dbReference type="PANTHER" id="PTHR11138:SF5">
    <property type="entry name" value="METHIONYL-TRNA FORMYLTRANSFERASE, MITOCHONDRIAL"/>
    <property type="match status" value="1"/>
</dbReference>
<dbReference type="GO" id="GO:0004479">
    <property type="term" value="F:methionyl-tRNA formyltransferase activity"/>
    <property type="evidence" value="ECO:0007669"/>
    <property type="project" value="TreeGrafter"/>
</dbReference>
<accession>A0A0C2N3H2</accession>
<dbReference type="Pfam" id="PF02911">
    <property type="entry name" value="Formyl_trans_C"/>
    <property type="match status" value="1"/>
</dbReference>
<dbReference type="EMBL" id="JWZT01001940">
    <property type="protein sequence ID" value="KII70895.1"/>
    <property type="molecule type" value="Genomic_DNA"/>
</dbReference>
<evidence type="ECO:0000259" key="1">
    <source>
        <dbReference type="Pfam" id="PF02911"/>
    </source>
</evidence>
<dbReference type="OrthoDB" id="10268103at2759"/>
<dbReference type="AlphaFoldDB" id="A0A0C2N3H2"/>
<evidence type="ECO:0000313" key="3">
    <source>
        <dbReference type="Proteomes" id="UP000031668"/>
    </source>
</evidence>
<dbReference type="InterPro" id="IPR005793">
    <property type="entry name" value="Formyl_trans_C"/>
</dbReference>
<evidence type="ECO:0000313" key="2">
    <source>
        <dbReference type="EMBL" id="KII70895.1"/>
    </source>
</evidence>
<name>A0A0C2N3H2_THEKT</name>
<protein>
    <recommendedName>
        <fullName evidence="1">Formyl transferase C-terminal domain-containing protein</fullName>
    </recommendedName>
</protein>
<dbReference type="GO" id="GO:0005739">
    <property type="term" value="C:mitochondrion"/>
    <property type="evidence" value="ECO:0007669"/>
    <property type="project" value="TreeGrafter"/>
</dbReference>
<keyword evidence="3" id="KW-1185">Reference proteome</keyword>
<organism evidence="2 3">
    <name type="scientific">Thelohanellus kitauei</name>
    <name type="common">Myxosporean</name>
    <dbReference type="NCBI Taxonomy" id="669202"/>
    <lineage>
        <taxon>Eukaryota</taxon>
        <taxon>Metazoa</taxon>
        <taxon>Cnidaria</taxon>
        <taxon>Myxozoa</taxon>
        <taxon>Myxosporea</taxon>
        <taxon>Bivalvulida</taxon>
        <taxon>Platysporina</taxon>
        <taxon>Myxobolidae</taxon>
        <taxon>Thelohanellus</taxon>
    </lineage>
</organism>
<feature type="domain" description="Formyl transferase C-terminal" evidence="1">
    <location>
        <begin position="26"/>
        <end position="129"/>
    </location>
</feature>
<dbReference type="Gene3D" id="3.40.50.12230">
    <property type="match status" value="1"/>
</dbReference>
<reference evidence="2 3" key="1">
    <citation type="journal article" date="2014" name="Genome Biol. Evol.">
        <title>The genome of the myxosporean Thelohanellus kitauei shows adaptations to nutrient acquisition within its fish host.</title>
        <authorList>
            <person name="Yang Y."/>
            <person name="Xiong J."/>
            <person name="Zhou Z."/>
            <person name="Huo F."/>
            <person name="Miao W."/>
            <person name="Ran C."/>
            <person name="Liu Y."/>
            <person name="Zhang J."/>
            <person name="Feng J."/>
            <person name="Wang M."/>
            <person name="Wang M."/>
            <person name="Wang L."/>
            <person name="Yao B."/>
        </authorList>
    </citation>
    <scope>NUCLEOTIDE SEQUENCE [LARGE SCALE GENOMIC DNA]</scope>
    <source>
        <strain evidence="2">Wuqing</strain>
    </source>
</reference>
<dbReference type="Proteomes" id="UP000031668">
    <property type="component" value="Unassembled WGS sequence"/>
</dbReference>
<comment type="caution">
    <text evidence="2">The sequence shown here is derived from an EMBL/GenBank/DDBJ whole genome shotgun (WGS) entry which is preliminary data.</text>
</comment>
<proteinExistence type="predicted"/>
<gene>
    <name evidence="2" type="ORF">RF11_04330</name>
</gene>
<sequence>MDVLEKYDLYQSMAFEQNGPGTYASKLKRSELFIDWKNETSVQICRKFMAFYPKYRLRTFYRNHEIILNQIQPFNGLYLKPLNKNGQLFYSWHHNAIIVKCCDGIPICVKSLQFATRPSISAESFYHGYLNKFPNEIFETDS</sequence>
<dbReference type="SUPFAM" id="SSF50486">
    <property type="entry name" value="FMT C-terminal domain-like"/>
    <property type="match status" value="1"/>
</dbReference>